<feature type="transmembrane region" description="Helical" evidence="1">
    <location>
        <begin position="20"/>
        <end position="39"/>
    </location>
</feature>
<organism evidence="2 3">
    <name type="scientific">Ancylostoma ceylanicum</name>
    <dbReference type="NCBI Taxonomy" id="53326"/>
    <lineage>
        <taxon>Eukaryota</taxon>
        <taxon>Metazoa</taxon>
        <taxon>Ecdysozoa</taxon>
        <taxon>Nematoda</taxon>
        <taxon>Chromadorea</taxon>
        <taxon>Rhabditida</taxon>
        <taxon>Rhabditina</taxon>
        <taxon>Rhabditomorpha</taxon>
        <taxon>Strongyloidea</taxon>
        <taxon>Ancylostomatidae</taxon>
        <taxon>Ancylostomatinae</taxon>
        <taxon>Ancylostoma</taxon>
    </lineage>
</organism>
<feature type="transmembrane region" description="Helical" evidence="1">
    <location>
        <begin position="133"/>
        <end position="153"/>
    </location>
</feature>
<protein>
    <recommendedName>
        <fullName evidence="4">G-protein coupled receptors family 1 profile domain-containing protein</fullName>
    </recommendedName>
</protein>
<keyword evidence="1" id="KW-1133">Transmembrane helix</keyword>
<name>A0A0D6LRN1_9BILA</name>
<evidence type="ECO:0000313" key="2">
    <source>
        <dbReference type="EMBL" id="EPB72696.1"/>
    </source>
</evidence>
<evidence type="ECO:0000313" key="3">
    <source>
        <dbReference type="Proteomes" id="UP000054495"/>
    </source>
</evidence>
<gene>
    <name evidence="2" type="ORF">ANCCEY_08213</name>
</gene>
<reference evidence="2 3" key="1">
    <citation type="submission" date="2013-05" db="EMBL/GenBank/DDBJ databases">
        <title>Draft genome of the parasitic nematode Anyclostoma ceylanicum.</title>
        <authorList>
            <person name="Mitreva M."/>
        </authorList>
    </citation>
    <scope>NUCLEOTIDE SEQUENCE [LARGE SCALE GENOMIC DNA]</scope>
</reference>
<evidence type="ECO:0000256" key="1">
    <source>
        <dbReference type="SAM" id="Phobius"/>
    </source>
</evidence>
<dbReference type="Proteomes" id="UP000054495">
    <property type="component" value="Unassembled WGS sequence"/>
</dbReference>
<feature type="transmembrane region" description="Helical" evidence="1">
    <location>
        <begin position="193"/>
        <end position="215"/>
    </location>
</feature>
<accession>A0A0D6LRN1</accession>
<keyword evidence="3" id="KW-1185">Reference proteome</keyword>
<sequence length="305" mass="35723">MGTIHKEIRIGSILYHWSNFFLIHILVYHVVLFDIYHAITTSACTALGSGHWIESLSTKIYIFLDTSAFWTRGIVKSILPHREGVTHYNATQSRSSLSTVMEKRIEKYGEVELILPRKQLRITGNNRPPQCHYPSVLILTIIYGLWLLHKMVLDPNSTEDPMRDIMRMIESVYNKACNQKELRCDQRPFHIMLMGYGFLVVFLLAMFGNCINLLIYNSDQIRYYIAIRMLCTRLVRNYTIRFRYSTLTQTRRFQLMNTLAMLFLLPQALRTVGAWEVTSAADAVYWGYYPYQAYFVNVFGFCAMW</sequence>
<keyword evidence="1" id="KW-0812">Transmembrane</keyword>
<proteinExistence type="predicted"/>
<dbReference type="EMBL" id="KE125030">
    <property type="protein sequence ID" value="EPB72696.1"/>
    <property type="molecule type" value="Genomic_DNA"/>
</dbReference>
<keyword evidence="1" id="KW-0472">Membrane</keyword>
<dbReference type="AlphaFoldDB" id="A0A0D6LRN1"/>
<evidence type="ECO:0008006" key="4">
    <source>
        <dbReference type="Google" id="ProtNLM"/>
    </source>
</evidence>